<accession>A0ABW3DXK0</accession>
<dbReference type="SUPFAM" id="SSF56281">
    <property type="entry name" value="Metallo-hydrolase/oxidoreductase"/>
    <property type="match status" value="1"/>
</dbReference>
<dbReference type="InterPro" id="IPR036866">
    <property type="entry name" value="RibonucZ/Hydroxyglut_hydro"/>
</dbReference>
<dbReference type="PANTHER" id="PTHR43546:SF7">
    <property type="entry name" value="METALLO-BETA-LACTAMASE DOMAIN-CONTAINING PROTEIN"/>
    <property type="match status" value="1"/>
</dbReference>
<name>A0ABW3DXK0_9ACTN</name>
<sequence length="140" mass="15386">PAQALLPPVMGSMLEFSGADERVALRLHISGDTLMDHSLTAIPRRFPDVDVAIVHLGGTKLLGLLQVTMDGEQGARWTRLIDPRIVLPVHYDDYTVFTSPLEDFLRHAERAGLSDRVRLLGRGETCALPVRPRPRTGGSP</sequence>
<dbReference type="InterPro" id="IPR050114">
    <property type="entry name" value="UPF0173_UPF0282_UlaG_hydrolase"/>
</dbReference>
<feature type="non-terminal residue" evidence="1">
    <location>
        <position position="1"/>
    </location>
</feature>
<reference evidence="2" key="1">
    <citation type="journal article" date="2019" name="Int. J. Syst. Evol. Microbiol.">
        <title>The Global Catalogue of Microorganisms (GCM) 10K type strain sequencing project: providing services to taxonomists for standard genome sequencing and annotation.</title>
        <authorList>
            <consortium name="The Broad Institute Genomics Platform"/>
            <consortium name="The Broad Institute Genome Sequencing Center for Infectious Disease"/>
            <person name="Wu L."/>
            <person name="Ma J."/>
        </authorList>
    </citation>
    <scope>NUCLEOTIDE SEQUENCE [LARGE SCALE GENOMIC DNA]</scope>
    <source>
        <strain evidence="2">CCUG 62974</strain>
    </source>
</reference>
<dbReference type="Gene3D" id="3.60.15.10">
    <property type="entry name" value="Ribonuclease Z/Hydroxyacylglutathione hydrolase-like"/>
    <property type="match status" value="1"/>
</dbReference>
<keyword evidence="2" id="KW-1185">Reference proteome</keyword>
<organism evidence="1 2">
    <name type="scientific">Streptosporangium algeriense</name>
    <dbReference type="NCBI Taxonomy" id="1682748"/>
    <lineage>
        <taxon>Bacteria</taxon>
        <taxon>Bacillati</taxon>
        <taxon>Actinomycetota</taxon>
        <taxon>Actinomycetes</taxon>
        <taxon>Streptosporangiales</taxon>
        <taxon>Streptosporangiaceae</taxon>
        <taxon>Streptosporangium</taxon>
    </lineage>
</organism>
<protein>
    <submittedName>
        <fullName evidence="1">MBL fold metallo-hydrolase</fullName>
    </submittedName>
</protein>
<evidence type="ECO:0000313" key="1">
    <source>
        <dbReference type="EMBL" id="MFD0888529.1"/>
    </source>
</evidence>
<evidence type="ECO:0000313" key="2">
    <source>
        <dbReference type="Proteomes" id="UP001597024"/>
    </source>
</evidence>
<dbReference type="PANTHER" id="PTHR43546">
    <property type="entry name" value="UPF0173 METAL-DEPENDENT HYDROLASE MJ1163-RELATED"/>
    <property type="match status" value="1"/>
</dbReference>
<gene>
    <name evidence="1" type="ORF">ACFQ08_28680</name>
</gene>
<proteinExistence type="predicted"/>
<dbReference type="Proteomes" id="UP001597024">
    <property type="component" value="Unassembled WGS sequence"/>
</dbReference>
<comment type="caution">
    <text evidence="1">The sequence shown here is derived from an EMBL/GenBank/DDBJ whole genome shotgun (WGS) entry which is preliminary data.</text>
</comment>
<dbReference type="EMBL" id="JBHTHX010001374">
    <property type="protein sequence ID" value="MFD0888529.1"/>
    <property type="molecule type" value="Genomic_DNA"/>
</dbReference>